<proteinExistence type="inferred from homology"/>
<dbReference type="Gene3D" id="2.60.40.10">
    <property type="entry name" value="Immunoglobulins"/>
    <property type="match status" value="2"/>
</dbReference>
<dbReference type="InterPro" id="IPR006103">
    <property type="entry name" value="Glyco_hydro_2_cat"/>
</dbReference>
<dbReference type="Gene3D" id="1.20.1270.90">
    <property type="entry name" value="AF1782-like"/>
    <property type="match status" value="4"/>
</dbReference>
<dbReference type="InterPro" id="IPR013222">
    <property type="entry name" value="Glyco_hyd_98_carb-bd"/>
</dbReference>
<comment type="similarity">
    <text evidence="1">Belongs to the glycosyl hydrolase 2 family.</text>
</comment>
<dbReference type="SMART" id="SM00776">
    <property type="entry name" value="NPCBM"/>
    <property type="match status" value="1"/>
</dbReference>
<sequence length="2147" mass="233059">MKRFRRILSSVLALSLLLGMFSLNGSAMAQESAIDSQTVLSTGTAVGDTYEAPETPRQQINFNREWKFKSQSVTDDTAPDFGGAIDPAFDDSEWTNVGLPHSFSIPYNMETNFFVGYGMYRKTFDVPQEWLDGGKRISIEFEGAFIETEVFVNGEAVGTHNGGYTGFTFDITDNLHAGENVIAVRVNNKWNPEQNPRTGDHHFSGGIYRDVYLNITDGVHVAWYGTAVTTPALNNPGFDEKNEDGTLYHDYENIDEESYTPAEEIRENIAQKRSDVRVQTEVQNDSDVAQTVVVKQEVVDRSDNTLVASFASEPTVVEANSTAVVDTKSDYIQNIKLWSPEEPNLYRVYTTIYDGEGNPIDLFESPLGFRWAQFLNDAFYLNGEKTVLFGANVHQDHAGWADAVTNEGFYRDVQMVKDAGMNFIRGSHYPHDPAFSDACDELGMMFWSEAVFWGAGGSSHPEDRITYTAADWVGSTYPQYAEDEEAFNQSCLQGLEEMIRIHRNHPSIIIWSMGNEVFFGGSKDDTKKALVNEMRNLTHLLDPTRKAAMGGVQRNGYDSLDICDVAGYNGDGGSAELPEEGQGLPGHMTEYLPSIASEYGSHTADRGSSSDQFRPYFGDMQDGSDIYNYRLKGNRAGIALWCAFQHGSALGSGLAKMGFIDYSRLPLKAWYWYRQEYTGVPAEFSKEGEADHLELTVSQDTIPNDGTADTHLIVTVKDKNGDWVNQSPTVTLEVVDGPGVFPTGKIMSLPGGNLMRDGKGATEFRSYYSGTTVIEATAPGMEPAEITITTTATEPEYGRTEPDNFLVEEKEDTTDKLLDAGNYRADKTGHPTFPSSGNGAMANDGDLSTQWVAENAGPDEYWMQDTEYALHMYKLKLDFEGTPYPYKVEVATNESGPWTEIASYTADTVANRPYEEDLGGIRARFVKVTFTDVPEGEHAFLNEATVYGIDAQGAADESADYGYTTDSVYVSDLEPAQPITQGWEGKTPGIDQSIEGNPITVGGIVYEKGLGLHANSEAVYNLDGKYTRFQAIAGIDDEVGGNSADAIYRVYATVGDSEEETLIYEKQITNGASDFVDLSVRGVTRLRLVTDENGGNGNDHTDWADAKLLGAARDISKADTSYTTTVASSSQGLQPGTDFKAYVTLSNTGRGNPYAASLALYDSQGELVDVSMVEGRIFQKSSESITLEIPVPADAVPGYEARLNVYDPETLELMATTTHFGMQMEPSASTQRAVRAAFSAAPASTQDSDAYVKVDGESESVVKEGNWGLWKDSKAYEGTETFVGDSYDWEGASLSLTFTGTQVIVGGKIDGSQAGADVYLDGELVDHINSNSSANGGKNGYYEVWRSGPLEDDTHTIKLVPTGKFSVDYFSYLTENPWNKVDGEEEAVVKEGDWALWESDGAYNGTETYVGADGYAWEGTSLSYTFNGIQVCVGAKVDGSQVGANIYIDDALIATINTNVPEVSQQGYKRVWVSPVLTEGEHTIRLEPTGKFGFDYFESLRPGFEDMALEPTVQLTELLNQIARAKALSSAAYTDESWDAMQEVLEEAETVRDTSRDQAEIDAAAEALRDAIDQLIPYIAPSDEVKDAFLQAMAAVLAFIESDSANQYDPEGVAALAETFSDAYGLYEEVKPSEEAFIQMTADLLEKLEALQPASGEYALTVKFPAGSVRLSLDGEDQTIANLIGSYQADVLSGTELNLAFTPSVEGREIAGVTVNGEAIAEDSFDVSEYVYSAAMPNADTTIELGFTVVDKQNLRAAIEIAEGRADEAAEAVPSVQEKYEAALQAAKDIEAKKTATQDEINTAWSDLIDALHYLSFVAGDKSQLEIPMEIADSINRDLFTPDSLAALDEAYAAAEDLLDDEEVLEADITAAVDALYDAIYGLVYRADSSELQALVNKGDGIVENADQYIQNEAWTAFETSLEEAKTVLANENATQDAVDTAAEDLAAAISALRMIPDKDALEALIGEAEAINTNKYTAKSVATMKAALSTAKAVLNDAEATEEEVADAVEALENSIDGLVEKSTSTSSKNSGSTSANVGNAYGAAGVVSASQSVATNAYVVSDTTVNFTLKRGSAYCFKMTVVNGNNMVPSFTVGNGDVLKTQFVAKVGNDSYYRVYATGTPGQSTGVYTTLPGQNATKHCTVTIG</sequence>
<dbReference type="InterPro" id="IPR051913">
    <property type="entry name" value="GH2_Domain-Containing"/>
</dbReference>
<organism evidence="7 8">
    <name type="scientific">Anaeromassilibacillus senegalensis</name>
    <dbReference type="NCBI Taxonomy" id="1673717"/>
    <lineage>
        <taxon>Bacteria</taxon>
        <taxon>Bacillati</taxon>
        <taxon>Bacillota</taxon>
        <taxon>Clostridia</taxon>
        <taxon>Eubacteriales</taxon>
        <taxon>Acutalibacteraceae</taxon>
        <taxon>Anaeromassilibacillus</taxon>
    </lineage>
</organism>
<dbReference type="Proteomes" id="UP001298681">
    <property type="component" value="Unassembled WGS sequence"/>
</dbReference>
<dbReference type="InterPro" id="IPR006102">
    <property type="entry name" value="Ig-like_GH2"/>
</dbReference>
<dbReference type="Gene3D" id="2.60.120.260">
    <property type="entry name" value="Galactose-binding domain-like"/>
    <property type="match status" value="4"/>
</dbReference>
<feature type="chain" id="PRO_5047331856" evidence="5">
    <location>
        <begin position="30"/>
        <end position="2147"/>
    </location>
</feature>
<dbReference type="Pfam" id="PF08305">
    <property type="entry name" value="NPCBM"/>
    <property type="match status" value="1"/>
</dbReference>
<evidence type="ECO:0000256" key="4">
    <source>
        <dbReference type="SAM" id="Coils"/>
    </source>
</evidence>
<reference evidence="7 8" key="1">
    <citation type="submission" date="2022-01" db="EMBL/GenBank/DDBJ databases">
        <title>Collection of gut derived symbiotic bacterial strains cultured from healthy donors.</title>
        <authorList>
            <person name="Lin H."/>
            <person name="Kohout C."/>
            <person name="Waligurski E."/>
            <person name="Pamer E.G."/>
        </authorList>
    </citation>
    <scope>NUCLEOTIDE SEQUENCE [LARGE SCALE GENOMIC DNA]</scope>
    <source>
        <strain evidence="7 8">DFI.7.58</strain>
    </source>
</reference>
<dbReference type="Pfam" id="PF07554">
    <property type="entry name" value="FIVAR"/>
    <property type="match status" value="5"/>
</dbReference>
<dbReference type="PANTHER" id="PTHR42732">
    <property type="entry name" value="BETA-GALACTOSIDASE"/>
    <property type="match status" value="1"/>
</dbReference>
<dbReference type="InterPro" id="IPR006101">
    <property type="entry name" value="Glyco_hydro_2"/>
</dbReference>
<dbReference type="Pfam" id="PF00703">
    <property type="entry name" value="Glyco_hydro_2"/>
    <property type="match status" value="1"/>
</dbReference>
<evidence type="ECO:0000256" key="5">
    <source>
        <dbReference type="SAM" id="SignalP"/>
    </source>
</evidence>
<dbReference type="InterPro" id="IPR038637">
    <property type="entry name" value="NPCBM_sf"/>
</dbReference>
<evidence type="ECO:0000313" key="7">
    <source>
        <dbReference type="EMBL" id="MCG4611228.1"/>
    </source>
</evidence>
<dbReference type="Gene3D" id="2.60.120.1060">
    <property type="entry name" value="NPCBM/NEW2 domain"/>
    <property type="match status" value="1"/>
</dbReference>
<evidence type="ECO:0000259" key="6">
    <source>
        <dbReference type="SMART" id="SM00776"/>
    </source>
</evidence>
<protein>
    <submittedName>
        <fullName evidence="7">NPCBM/NEW2 domain-containing protein</fullName>
    </submittedName>
</protein>
<evidence type="ECO:0000256" key="3">
    <source>
        <dbReference type="ARBA" id="ARBA00023295"/>
    </source>
</evidence>
<gene>
    <name evidence="7" type="ORF">L0P57_09845</name>
</gene>
<keyword evidence="4" id="KW-0175">Coiled coil</keyword>
<evidence type="ECO:0000256" key="2">
    <source>
        <dbReference type="ARBA" id="ARBA00022801"/>
    </source>
</evidence>
<dbReference type="RefSeq" id="WP_237966926.1">
    <property type="nucleotide sequence ID" value="NZ_JAKNHQ010000013.1"/>
</dbReference>
<dbReference type="InterPro" id="IPR008979">
    <property type="entry name" value="Galactose-bd-like_sf"/>
</dbReference>
<accession>A0ABS9MK92</accession>
<keyword evidence="2" id="KW-0378">Hydrolase</keyword>
<dbReference type="SUPFAM" id="SSF49303">
    <property type="entry name" value="beta-Galactosidase/glucuronidase domain"/>
    <property type="match status" value="1"/>
</dbReference>
<keyword evidence="5" id="KW-0732">Signal</keyword>
<dbReference type="Pfam" id="PF02836">
    <property type="entry name" value="Glyco_hydro_2_C"/>
    <property type="match status" value="1"/>
</dbReference>
<dbReference type="InterPro" id="IPR006104">
    <property type="entry name" value="Glyco_hydro_2_N"/>
</dbReference>
<feature type="coiled-coil region" evidence="4">
    <location>
        <begin position="1752"/>
        <end position="1800"/>
    </location>
</feature>
<feature type="signal peptide" evidence="5">
    <location>
        <begin position="1"/>
        <end position="29"/>
    </location>
</feature>
<dbReference type="Gene3D" id="1.20.1270.70">
    <property type="entry name" value="Designed single chain three-helix bundle"/>
    <property type="match status" value="1"/>
</dbReference>
<evidence type="ECO:0000256" key="1">
    <source>
        <dbReference type="ARBA" id="ARBA00007401"/>
    </source>
</evidence>
<dbReference type="InterPro" id="IPR036156">
    <property type="entry name" value="Beta-gal/glucu_dom_sf"/>
</dbReference>
<dbReference type="PRINTS" id="PR00132">
    <property type="entry name" value="GLHYDRLASE2"/>
</dbReference>
<keyword evidence="3" id="KW-0326">Glycosidase</keyword>
<evidence type="ECO:0000313" key="8">
    <source>
        <dbReference type="Proteomes" id="UP001298681"/>
    </source>
</evidence>
<dbReference type="Gene3D" id="3.20.20.80">
    <property type="entry name" value="Glycosidases"/>
    <property type="match status" value="1"/>
</dbReference>
<dbReference type="Pfam" id="PF02837">
    <property type="entry name" value="Glyco_hydro_2_N"/>
    <property type="match status" value="1"/>
</dbReference>
<dbReference type="SUPFAM" id="SSF49373">
    <property type="entry name" value="Invasin/intimin cell-adhesion fragments"/>
    <property type="match status" value="1"/>
</dbReference>
<keyword evidence="8" id="KW-1185">Reference proteome</keyword>
<name>A0ABS9MK92_9FIRM</name>
<comment type="caution">
    <text evidence="7">The sequence shown here is derived from an EMBL/GenBank/DDBJ whole genome shotgun (WGS) entry which is preliminary data.</text>
</comment>
<dbReference type="InterPro" id="IPR017853">
    <property type="entry name" value="GH"/>
</dbReference>
<feature type="coiled-coil region" evidence="4">
    <location>
        <begin position="1985"/>
        <end position="2023"/>
    </location>
</feature>
<dbReference type="SUPFAM" id="SSF49785">
    <property type="entry name" value="Galactose-binding domain-like"/>
    <property type="match status" value="3"/>
</dbReference>
<dbReference type="InterPro" id="IPR008964">
    <property type="entry name" value="Invasin/intimin_cell_adhesion"/>
</dbReference>
<feature type="domain" description="Glycosyl hydrolase family 98 putative carbohydrate-binding module" evidence="6">
    <location>
        <begin position="964"/>
        <end position="1110"/>
    </location>
</feature>
<dbReference type="InterPro" id="IPR013783">
    <property type="entry name" value="Ig-like_fold"/>
</dbReference>
<dbReference type="PANTHER" id="PTHR42732:SF1">
    <property type="entry name" value="BETA-MANNOSIDASE"/>
    <property type="match status" value="1"/>
</dbReference>
<dbReference type="SUPFAM" id="SSF51445">
    <property type="entry name" value="(Trans)glycosidases"/>
    <property type="match status" value="1"/>
</dbReference>
<dbReference type="EMBL" id="JAKNHQ010000013">
    <property type="protein sequence ID" value="MCG4611228.1"/>
    <property type="molecule type" value="Genomic_DNA"/>
</dbReference>